<feature type="region of interest" description="Disordered" evidence="4">
    <location>
        <begin position="550"/>
        <end position="569"/>
    </location>
</feature>
<dbReference type="GO" id="GO:0016042">
    <property type="term" value="P:lipid catabolic process"/>
    <property type="evidence" value="ECO:0007669"/>
    <property type="project" value="UniProtKB-KW"/>
</dbReference>
<dbReference type="Gene3D" id="3.40.50.1110">
    <property type="entry name" value="SGNH hydrolase"/>
    <property type="match status" value="1"/>
</dbReference>
<dbReference type="PANTHER" id="PTHR45648">
    <property type="entry name" value="GDSL LIPASE/ACYLHYDROLASE FAMILY PROTEIN (AFU_ORTHOLOGUE AFUA_4G14700)"/>
    <property type="match status" value="1"/>
</dbReference>
<keyword evidence="3" id="KW-0442">Lipid degradation</keyword>
<accession>J3N196</accession>
<feature type="region of interest" description="Disordered" evidence="4">
    <location>
        <begin position="108"/>
        <end position="128"/>
    </location>
</feature>
<reference evidence="5" key="2">
    <citation type="submission" date="2013-04" db="UniProtKB">
        <authorList>
            <consortium name="EnsemblPlants"/>
        </authorList>
    </citation>
    <scope>IDENTIFICATION</scope>
</reference>
<evidence type="ECO:0000256" key="3">
    <source>
        <dbReference type="ARBA" id="ARBA00022963"/>
    </source>
</evidence>
<dbReference type="InterPro" id="IPR051058">
    <property type="entry name" value="GDSL_Est/Lipase"/>
</dbReference>
<name>J3N196_ORYBR</name>
<dbReference type="GO" id="GO:0016788">
    <property type="term" value="F:hydrolase activity, acting on ester bonds"/>
    <property type="evidence" value="ECO:0007669"/>
    <property type="project" value="InterPro"/>
</dbReference>
<evidence type="ECO:0000256" key="2">
    <source>
        <dbReference type="ARBA" id="ARBA00022801"/>
    </source>
</evidence>
<keyword evidence="3" id="KW-0443">Lipid metabolism</keyword>
<dbReference type="Gramene" id="OB10G12940.1">
    <property type="protein sequence ID" value="OB10G12940.1"/>
    <property type="gene ID" value="OB10G12940"/>
</dbReference>
<organism evidence="5">
    <name type="scientific">Oryza brachyantha</name>
    <name type="common">malo sina</name>
    <dbReference type="NCBI Taxonomy" id="4533"/>
    <lineage>
        <taxon>Eukaryota</taxon>
        <taxon>Viridiplantae</taxon>
        <taxon>Streptophyta</taxon>
        <taxon>Embryophyta</taxon>
        <taxon>Tracheophyta</taxon>
        <taxon>Spermatophyta</taxon>
        <taxon>Magnoliopsida</taxon>
        <taxon>Liliopsida</taxon>
        <taxon>Poales</taxon>
        <taxon>Poaceae</taxon>
        <taxon>BOP clade</taxon>
        <taxon>Oryzoideae</taxon>
        <taxon>Oryzeae</taxon>
        <taxon>Oryzinae</taxon>
        <taxon>Oryza</taxon>
    </lineage>
</organism>
<dbReference type="InterPro" id="IPR001087">
    <property type="entry name" value="GDSL"/>
</dbReference>
<evidence type="ECO:0000256" key="1">
    <source>
        <dbReference type="ARBA" id="ARBA00008668"/>
    </source>
</evidence>
<dbReference type="PANTHER" id="PTHR45648:SF46">
    <property type="entry name" value="OS06G0725100 PROTEIN"/>
    <property type="match status" value="1"/>
</dbReference>
<proteinExistence type="inferred from homology"/>
<evidence type="ECO:0008006" key="7">
    <source>
        <dbReference type="Google" id="ProtNLM"/>
    </source>
</evidence>
<sequence>MDQGHKLDLLLCKMDEYKHKRPDMEERTRADFKELKSAIELRIPQVEKKVDELGVVVEELATKMDMMESNWDQFQASSIRHHTTQPNSKSQLRLCSVLYRRSVWKEEMEDGGSRSRKTGVEDDGVGTDAVDDHKPVLVYRRRMELRQKAAVGFNESPPAYLSLAANSNALVSAAVSGGINYASGAAGILDSTSAGRTIPLRKQVQYLESTKVQIETKLGSRATANLISTSFYLLEIGQNDLSVFSQSQSRDGDDVAAFYATVISNYSAVITDLYKMGARKFAVINVSPIGCLPVARLLNNTGGCIGSLNKLSLGLDHSIKTMLENLSCKLRSLAYSLGDIYSHTLATLQDPKAFGYVDIGSACCGNGRLNAESVCLPNSTLCTNRDGFFYWDRVHPSERAARLATAAFYDGPSRFTTPINFKQLAAAKKKEISARRFIDAGTDRVIYDGKRLHQPGITPVVTSFTTYEVQPKIGDPTSTALSDICKMTQGSVFNFFSPSAICGYINYHIYNDHDYYMIGYLDIHYNKSSLTTPVKNIRVIAVVHDTPAMTAGGNRGERQGTTQKEMWSPRWSTKMTRKEMWSPK</sequence>
<comment type="similarity">
    <text evidence="1">Belongs to the 'GDSL' lipolytic enzyme family.</text>
</comment>
<protein>
    <recommendedName>
        <fullName evidence="7">GDSL esterase/lipase</fullName>
    </recommendedName>
</protein>
<dbReference type="HOGENOM" id="CLU_467264_0_0_1"/>
<reference evidence="5" key="1">
    <citation type="journal article" date="2013" name="Nat. Commun.">
        <title>Whole-genome sequencing of Oryza brachyantha reveals mechanisms underlying Oryza genome evolution.</title>
        <authorList>
            <person name="Chen J."/>
            <person name="Huang Q."/>
            <person name="Gao D."/>
            <person name="Wang J."/>
            <person name="Lang Y."/>
            <person name="Liu T."/>
            <person name="Li B."/>
            <person name="Bai Z."/>
            <person name="Luis Goicoechea J."/>
            <person name="Liang C."/>
            <person name="Chen C."/>
            <person name="Zhang W."/>
            <person name="Sun S."/>
            <person name="Liao Y."/>
            <person name="Zhang X."/>
            <person name="Yang L."/>
            <person name="Song C."/>
            <person name="Wang M."/>
            <person name="Shi J."/>
            <person name="Liu G."/>
            <person name="Liu J."/>
            <person name="Zhou H."/>
            <person name="Zhou W."/>
            <person name="Yu Q."/>
            <person name="An N."/>
            <person name="Chen Y."/>
            <person name="Cai Q."/>
            <person name="Wang B."/>
            <person name="Liu B."/>
            <person name="Min J."/>
            <person name="Huang Y."/>
            <person name="Wu H."/>
            <person name="Li Z."/>
            <person name="Zhang Y."/>
            <person name="Yin Y."/>
            <person name="Song W."/>
            <person name="Jiang J."/>
            <person name="Jackson S.A."/>
            <person name="Wing R.A."/>
            <person name="Wang J."/>
            <person name="Chen M."/>
        </authorList>
    </citation>
    <scope>NUCLEOTIDE SEQUENCE [LARGE SCALE GENOMIC DNA]</scope>
    <source>
        <strain evidence="5">cv. IRGC 101232</strain>
    </source>
</reference>
<evidence type="ECO:0000256" key="4">
    <source>
        <dbReference type="SAM" id="MobiDB-lite"/>
    </source>
</evidence>
<dbReference type="Proteomes" id="UP000006038">
    <property type="component" value="Chromosome 10"/>
</dbReference>
<evidence type="ECO:0000313" key="6">
    <source>
        <dbReference type="Proteomes" id="UP000006038"/>
    </source>
</evidence>
<evidence type="ECO:0000313" key="5">
    <source>
        <dbReference type="EnsemblPlants" id="OB10G12940.1"/>
    </source>
</evidence>
<keyword evidence="6" id="KW-1185">Reference proteome</keyword>
<dbReference type="AlphaFoldDB" id="J3N196"/>
<dbReference type="eggNOG" id="KOG0017">
    <property type="taxonomic scope" value="Eukaryota"/>
</dbReference>
<dbReference type="Pfam" id="PF00657">
    <property type="entry name" value="Lipase_GDSL"/>
    <property type="match status" value="1"/>
</dbReference>
<feature type="compositionally biased region" description="Polar residues" evidence="4">
    <location>
        <begin position="559"/>
        <end position="569"/>
    </location>
</feature>
<keyword evidence="2" id="KW-0378">Hydrolase</keyword>
<dbReference type="InterPro" id="IPR036514">
    <property type="entry name" value="SGNH_hydro_sf"/>
</dbReference>
<dbReference type="EnsemblPlants" id="OB10G12940.1">
    <property type="protein sequence ID" value="OB10G12940.1"/>
    <property type="gene ID" value="OB10G12940"/>
</dbReference>